<organism evidence="1 2">
    <name type="scientific">Gossypium armourianum</name>
    <dbReference type="NCBI Taxonomy" id="34283"/>
    <lineage>
        <taxon>Eukaryota</taxon>
        <taxon>Viridiplantae</taxon>
        <taxon>Streptophyta</taxon>
        <taxon>Embryophyta</taxon>
        <taxon>Tracheophyta</taxon>
        <taxon>Spermatophyta</taxon>
        <taxon>Magnoliopsida</taxon>
        <taxon>eudicotyledons</taxon>
        <taxon>Gunneridae</taxon>
        <taxon>Pentapetalae</taxon>
        <taxon>rosids</taxon>
        <taxon>malvids</taxon>
        <taxon>Malvales</taxon>
        <taxon>Malvaceae</taxon>
        <taxon>Malvoideae</taxon>
        <taxon>Gossypium</taxon>
    </lineage>
</organism>
<reference evidence="1 2" key="1">
    <citation type="journal article" date="2019" name="Genome Biol. Evol.">
        <title>Insights into the evolution of the New World diploid cottons (Gossypium, subgenus Houzingenia) based on genome sequencing.</title>
        <authorList>
            <person name="Grover C.E."/>
            <person name="Arick M.A. 2nd"/>
            <person name="Thrash A."/>
            <person name="Conover J.L."/>
            <person name="Sanders W.S."/>
            <person name="Peterson D.G."/>
            <person name="Frelichowski J.E."/>
            <person name="Scheffler J.A."/>
            <person name="Scheffler B.E."/>
            <person name="Wendel J.F."/>
        </authorList>
    </citation>
    <scope>NUCLEOTIDE SEQUENCE [LARGE SCALE GENOMIC DNA]</scope>
    <source>
        <strain evidence="1">6</strain>
        <tissue evidence="1">Leaf</tissue>
    </source>
</reference>
<protein>
    <submittedName>
        <fullName evidence="1">Uncharacterized protein</fullName>
    </submittedName>
</protein>
<evidence type="ECO:0000313" key="2">
    <source>
        <dbReference type="Proteomes" id="UP000593575"/>
    </source>
</evidence>
<keyword evidence="2" id="KW-1185">Reference proteome</keyword>
<proteinExistence type="predicted"/>
<comment type="caution">
    <text evidence="1">The sequence shown here is derived from an EMBL/GenBank/DDBJ whole genome shotgun (WGS) entry which is preliminary data.</text>
</comment>
<gene>
    <name evidence="1" type="ORF">Goarm_002539</name>
</gene>
<name>A0A7J9K8I7_9ROSI</name>
<dbReference type="AlphaFoldDB" id="A0A7J9K8I7"/>
<sequence length="24" mass="2858">MTFGSCALHITIVAQYSYFFCRWI</sequence>
<evidence type="ECO:0000313" key="1">
    <source>
        <dbReference type="EMBL" id="MBA0842733.1"/>
    </source>
</evidence>
<dbReference type="EMBL" id="JABFAE010000012">
    <property type="protein sequence ID" value="MBA0842733.1"/>
    <property type="molecule type" value="Genomic_DNA"/>
</dbReference>
<dbReference type="Proteomes" id="UP000593575">
    <property type="component" value="Unassembled WGS sequence"/>
</dbReference>
<accession>A0A7J9K8I7</accession>